<evidence type="ECO:0000313" key="4">
    <source>
        <dbReference type="EMBL" id="CAE7249423.1"/>
    </source>
</evidence>
<evidence type="ECO:0000259" key="3">
    <source>
        <dbReference type="Pfam" id="PF03016"/>
    </source>
</evidence>
<dbReference type="InterPro" id="IPR040911">
    <property type="entry name" value="Exostosin_GT47"/>
</dbReference>
<dbReference type="GO" id="GO:0016757">
    <property type="term" value="F:glycosyltransferase activity"/>
    <property type="evidence" value="ECO:0007669"/>
    <property type="project" value="InterPro"/>
</dbReference>
<dbReference type="PANTHER" id="PTHR11062">
    <property type="entry name" value="EXOSTOSIN HEPARAN SULFATE GLYCOSYLTRANSFERASE -RELATED"/>
    <property type="match status" value="1"/>
</dbReference>
<dbReference type="OrthoDB" id="441661at2759"/>
<dbReference type="Proteomes" id="UP000601435">
    <property type="component" value="Unassembled WGS sequence"/>
</dbReference>
<sequence>MSRALVLSFFLVAARIQATRTLEGRGGTMQDMEVIRAVGNSVKEQHASDARVRDAVDKVRNNAVQLIKEIDDAAKSGSDWEFCGFPTVCKGATPQCCKYWMGAVQDYLYTCDPNDHSVNVLERAFMDAFHTSVSRAAGDSLDCQGENANFWNSVKVASASINISHTYGQAGSYVSKELAEALVRRTLAWRDVPGQWDKDKKLCPEGAIAAIDLVIGILDEDHGRDTAVQVYQKRLDLAAVRPHGAHAEAVPWRTQDLAIEHVPRLLGLEDSHSCHGSNIKIFIYRLPQFTHMLKPLLRCAQKMPQCTASVHIHRWLESGSCLTEDPDSADLFFLPAYEACYNETACAAADDTERCWPNDFDPLSLPYFSRRGGQDHMFLFACNLLPFMDSIMIRARTCSSRQGSHVRAIVGKVSCERRVLLNPRPRILSHRRDELPKP</sequence>
<evidence type="ECO:0000256" key="1">
    <source>
        <dbReference type="ARBA" id="ARBA00010271"/>
    </source>
</evidence>
<dbReference type="EMBL" id="CAJNJA010009686">
    <property type="protein sequence ID" value="CAE7249423.1"/>
    <property type="molecule type" value="Genomic_DNA"/>
</dbReference>
<dbReference type="Pfam" id="PF03016">
    <property type="entry name" value="Exostosin_GT47"/>
    <property type="match status" value="1"/>
</dbReference>
<protein>
    <submittedName>
        <fullName evidence="4">BRIX1 protein</fullName>
    </submittedName>
</protein>
<name>A0A812LZD4_9DINO</name>
<proteinExistence type="inferred from homology"/>
<evidence type="ECO:0000313" key="5">
    <source>
        <dbReference type="Proteomes" id="UP000601435"/>
    </source>
</evidence>
<evidence type="ECO:0000256" key="2">
    <source>
        <dbReference type="SAM" id="SignalP"/>
    </source>
</evidence>
<comment type="caution">
    <text evidence="4">The sequence shown here is derived from an EMBL/GenBank/DDBJ whole genome shotgun (WGS) entry which is preliminary data.</text>
</comment>
<feature type="chain" id="PRO_5032990084" evidence="2">
    <location>
        <begin position="19"/>
        <end position="438"/>
    </location>
</feature>
<feature type="signal peptide" evidence="2">
    <location>
        <begin position="1"/>
        <end position="18"/>
    </location>
</feature>
<feature type="domain" description="Exostosin GT47" evidence="3">
    <location>
        <begin position="277"/>
        <end position="382"/>
    </location>
</feature>
<reference evidence="4" key="1">
    <citation type="submission" date="2021-02" db="EMBL/GenBank/DDBJ databases">
        <authorList>
            <person name="Dougan E. K."/>
            <person name="Rhodes N."/>
            <person name="Thang M."/>
            <person name="Chan C."/>
        </authorList>
    </citation>
    <scope>NUCLEOTIDE SEQUENCE</scope>
</reference>
<comment type="similarity">
    <text evidence="1">Belongs to the glycosyltransferase 47 family.</text>
</comment>
<keyword evidence="5" id="KW-1185">Reference proteome</keyword>
<dbReference type="InterPro" id="IPR004263">
    <property type="entry name" value="Exostosin"/>
</dbReference>
<dbReference type="AlphaFoldDB" id="A0A812LZD4"/>
<gene>
    <name evidence="4" type="primary">BRIX1</name>
    <name evidence="4" type="ORF">SNEC2469_LOCUS5070</name>
</gene>
<organism evidence="4 5">
    <name type="scientific">Symbiodinium necroappetens</name>
    <dbReference type="NCBI Taxonomy" id="1628268"/>
    <lineage>
        <taxon>Eukaryota</taxon>
        <taxon>Sar</taxon>
        <taxon>Alveolata</taxon>
        <taxon>Dinophyceae</taxon>
        <taxon>Suessiales</taxon>
        <taxon>Symbiodiniaceae</taxon>
        <taxon>Symbiodinium</taxon>
    </lineage>
</organism>
<keyword evidence="2" id="KW-0732">Signal</keyword>
<accession>A0A812LZD4</accession>